<dbReference type="RefSeq" id="NP_073306.1">
    <property type="nucleotide sequence ID" value="NC_002641.1"/>
</dbReference>
<dbReference type="PROSITE" id="PS00108">
    <property type="entry name" value="PROTEIN_KINASE_ST"/>
    <property type="match status" value="1"/>
</dbReference>
<dbReference type="SMART" id="SM00220">
    <property type="entry name" value="S_TKc"/>
    <property type="match status" value="1"/>
</dbReference>
<dbReference type="EMBL" id="AF291866">
    <property type="protein sequence ID" value="AAG45750.1"/>
    <property type="molecule type" value="Genomic_DNA"/>
</dbReference>
<dbReference type="GO" id="GO:0004674">
    <property type="term" value="F:protein serine/threonine kinase activity"/>
    <property type="evidence" value="ECO:0007669"/>
    <property type="project" value="UniProtKB-KW"/>
</dbReference>
<dbReference type="EMBL" id="AF282130">
    <property type="protein sequence ID" value="AAG30052.1"/>
    <property type="molecule type" value="Genomic_DNA"/>
</dbReference>
<dbReference type="GeneID" id="918561"/>
<dbReference type="InterPro" id="IPR000719">
    <property type="entry name" value="Prot_kinase_dom"/>
</dbReference>
<evidence type="ECO:0000313" key="3">
    <source>
        <dbReference type="EMBL" id="AAG30052.1"/>
    </source>
</evidence>
<keyword evidence="4" id="KW-0723">Serine/threonine-protein kinase</keyword>
<sequence length="514" mass="57416">MDLGTETATASAHQIGCAPPRSRWNSDDGKSAGSHGRSDDKQPSDRPEFAPPNHFHAFDIEAGNPPERTVSRSRCCRRRISCNIRRCLKRLCGTREQSQQRSGTLASIPSSPKHIFTLSRIKTITSLVFDTTPGLHYIRLDLGEAPIYAGSGSYGEVKIFKRANIAVKKVLECFRTELVMTLIAGECAARAKSALAIENIIPLLAFSIPSKELVFPAYHMDMESYSYKLARMNKGVRHWRAVEKAFTGLGRAVIYLNVSCGLTHLDIKCGNIFVNVSEDDDPILVHAVLGDFSLALLNTNSSLTRARFNVDLGSNNVHTVRVHKGNVVPVFDLVLGHGQTQPCEIIIKALNKTELGRRSSPLTSEAGLSIDMYALGQSLLEVLLTAGMNLTLEFGIPGNPVHYYYHRMMKADYLLDILAYRCLLYAYLFPITPLTIRDDIPWERAEKIRPQLQCSRHRCVFDNYLGNYEVTHRKLFDSLKVPSYLNNLFELAALYCHSNPQARSATLLLWSSSQ</sequence>
<keyword evidence="4" id="KW-0418">Kinase</keyword>
<gene>
    <name evidence="4" type="primary">HVT020</name>
    <name evidence="3" type="synonym">UL13</name>
</gene>
<dbReference type="GO" id="GO:0005524">
    <property type="term" value="F:ATP binding"/>
    <property type="evidence" value="ECO:0007669"/>
    <property type="project" value="InterPro"/>
</dbReference>
<reference evidence="3" key="1">
    <citation type="journal article" date="2001" name="J. Gen. Virol.">
        <title>The genome of herpesvirus of turkeys: comparative analysis with Marek's disease viruses.</title>
        <authorList>
            <person name="Kingham B.F."/>
            <person name="Zelnik V."/>
            <person name="Kopacek J."/>
            <person name="Majerciak V."/>
            <person name="Ney E."/>
            <person name="Schmidt C.J."/>
        </authorList>
    </citation>
    <scope>NUCLEOTIDE SEQUENCE</scope>
    <source>
        <strain evidence="3">FC126</strain>
    </source>
</reference>
<evidence type="ECO:0000313" key="5">
    <source>
        <dbReference type="Proteomes" id="UP000175168"/>
    </source>
</evidence>
<feature type="domain" description="Protein kinase" evidence="2">
    <location>
        <begin position="143"/>
        <end position="514"/>
    </location>
</feature>
<reference evidence="4 5" key="2">
    <citation type="journal article" date="2001" name="J. Virol.">
        <title>The genome of turkey herpesvirus.</title>
        <authorList>
            <person name="Afonso C.L."/>
            <person name="Tulman E.R."/>
            <person name="Lu Z."/>
            <person name="Zsak L."/>
            <person name="Rock D.L."/>
            <person name="Kutish G.F."/>
        </authorList>
    </citation>
    <scope>NUCLEOTIDE SEQUENCE [LARGE SCALE GENOMIC DNA]</scope>
    <source>
        <strain evidence="4">FC126</strain>
    </source>
</reference>
<feature type="region of interest" description="Disordered" evidence="1">
    <location>
        <begin position="1"/>
        <end position="69"/>
    </location>
</feature>
<keyword evidence="4" id="KW-0808">Transferase</keyword>
<feature type="compositionally biased region" description="Polar residues" evidence="1">
    <location>
        <begin position="1"/>
        <end position="12"/>
    </location>
</feature>
<reference evidence="3" key="3">
    <citation type="submission" date="2004-11" db="EMBL/GenBank/DDBJ databases">
        <authorList>
            <person name="Aouacheria A.J."/>
            <person name="Banyai M."/>
            <person name="Rigal D."/>
            <person name="Schmidt C.J."/>
            <person name="Gillet G."/>
        </authorList>
    </citation>
    <scope>NUCLEOTIDE SEQUENCE</scope>
    <source>
        <strain evidence="3">FC126</strain>
    </source>
</reference>
<protein>
    <submittedName>
        <fullName evidence="4">UL13 serine/threonine protein kinase</fullName>
    </submittedName>
</protein>
<dbReference type="KEGG" id="vg:918561"/>
<evidence type="ECO:0000256" key="1">
    <source>
        <dbReference type="SAM" id="MobiDB-lite"/>
    </source>
</evidence>
<proteinExistence type="predicted"/>
<dbReference type="Proteomes" id="UP000175168">
    <property type="component" value="Segment"/>
</dbReference>
<name>Q9DGV2_MEHV1</name>
<dbReference type="InterPro" id="IPR011009">
    <property type="entry name" value="Kinase-like_dom_sf"/>
</dbReference>
<keyword evidence="5" id="KW-1185">Reference proteome</keyword>
<dbReference type="Gene3D" id="1.10.510.10">
    <property type="entry name" value="Transferase(Phosphotransferase) domain 1"/>
    <property type="match status" value="1"/>
</dbReference>
<evidence type="ECO:0000313" key="4">
    <source>
        <dbReference type="EMBL" id="AAG45750.1"/>
    </source>
</evidence>
<organismHost>
    <name type="scientific">Meleagris gallopavo</name>
    <name type="common">Wild turkey</name>
    <dbReference type="NCBI Taxonomy" id="9103"/>
</organismHost>
<dbReference type="SUPFAM" id="SSF56112">
    <property type="entry name" value="Protein kinase-like (PK-like)"/>
    <property type="match status" value="1"/>
</dbReference>
<feature type="compositionally biased region" description="Basic and acidic residues" evidence="1">
    <location>
        <begin position="24"/>
        <end position="48"/>
    </location>
</feature>
<dbReference type="PROSITE" id="PS50011">
    <property type="entry name" value="PROTEIN_KINASE_DOM"/>
    <property type="match status" value="1"/>
</dbReference>
<accession>Q9DGV2</accession>
<organism evidence="4 5">
    <name type="scientific">Meleagrid herpesvirus 1</name>
    <name type="common">MeHV-1</name>
    <name type="synonym">Turkey herpesvirus</name>
    <dbReference type="NCBI Taxonomy" id="37108"/>
    <lineage>
        <taxon>Viruses</taxon>
        <taxon>Duplodnaviria</taxon>
        <taxon>Heunggongvirae</taxon>
        <taxon>Peploviricota</taxon>
        <taxon>Herviviricetes</taxon>
        <taxon>Herpesvirales</taxon>
        <taxon>Orthoherpesviridae</taxon>
        <taxon>Alphaherpesvirinae</taxon>
        <taxon>Mardivirus</taxon>
        <taxon>Mardivirus meleagridalpha1</taxon>
    </lineage>
</organism>
<evidence type="ECO:0000259" key="2">
    <source>
        <dbReference type="PROSITE" id="PS50011"/>
    </source>
</evidence>
<dbReference type="InterPro" id="IPR008271">
    <property type="entry name" value="Ser/Thr_kinase_AS"/>
</dbReference>
<organismHost>
    <name type="scientific">Gallus gallus</name>
    <name type="common">Chicken</name>
    <dbReference type="NCBI Taxonomy" id="9031"/>
</organismHost>